<feature type="transmembrane region" description="Helical" evidence="18">
    <location>
        <begin position="1264"/>
        <end position="1292"/>
    </location>
</feature>
<dbReference type="Pfam" id="PF22894">
    <property type="entry name" value="DUF7023"/>
    <property type="match status" value="1"/>
</dbReference>
<proteinExistence type="inferred from homology"/>
<evidence type="ECO:0000256" key="13">
    <source>
        <dbReference type="ARBA" id="ARBA00023136"/>
    </source>
</evidence>
<dbReference type="CDD" id="cd08771">
    <property type="entry name" value="DLP_1"/>
    <property type="match status" value="1"/>
</dbReference>
<keyword evidence="8" id="KW-1000">Mitochondrion outer membrane</keyword>
<dbReference type="InterPro" id="IPR042480">
    <property type="entry name" value="DISP3"/>
</dbReference>
<feature type="domain" description="SSD" evidence="19">
    <location>
        <begin position="1184"/>
        <end position="1289"/>
    </location>
</feature>
<evidence type="ECO:0000256" key="9">
    <source>
        <dbReference type="ARBA" id="ARBA00022801"/>
    </source>
</evidence>
<dbReference type="PROSITE" id="PS51718">
    <property type="entry name" value="G_DYNAMIN_2"/>
    <property type="match status" value="1"/>
</dbReference>
<dbReference type="PANTHER" id="PTHR46687:SF1">
    <property type="entry name" value="PROTEIN DISPATCHED HOMOLOG 3"/>
    <property type="match status" value="1"/>
</dbReference>
<dbReference type="InterPro" id="IPR045063">
    <property type="entry name" value="Dynamin_N"/>
</dbReference>
<dbReference type="InterPro" id="IPR053958">
    <property type="entry name" value="HMGCR/SNAP/NPC1-like_SSD"/>
</dbReference>
<evidence type="ECO:0000256" key="4">
    <source>
        <dbReference type="ARBA" id="ARBA00015210"/>
    </source>
</evidence>
<gene>
    <name evidence="22" type="ORF">FQA47_020918</name>
</gene>
<dbReference type="PANTHER" id="PTHR46687">
    <property type="entry name" value="PROTEIN DISPATCHED HOMOLOG 3"/>
    <property type="match status" value="1"/>
</dbReference>
<protein>
    <recommendedName>
        <fullName evidence="5">Dynamin-1-like protein</fullName>
        <ecNumber evidence="3">3.6.5.5</ecNumber>
    </recommendedName>
    <alternativeName>
        <fullName evidence="4">Interferon-induced GTP-binding protein Mx</fullName>
    </alternativeName>
    <alternativeName>
        <fullName evidence="14">Interferon-inducible Mx protein</fullName>
    </alternativeName>
</protein>
<comment type="similarity">
    <text evidence="16">Belongs to the TRAFAC class dynamin-like GTPase superfamily. Dynamin/Fzo/YdjA family.</text>
</comment>
<dbReference type="Pfam" id="PF12349">
    <property type="entry name" value="Sterol-sensing"/>
    <property type="match status" value="1"/>
</dbReference>
<dbReference type="Gene3D" id="3.40.50.300">
    <property type="entry name" value="P-loop containing nucleotide triphosphate hydrolases"/>
    <property type="match status" value="1"/>
</dbReference>
<dbReference type="GO" id="GO:0005829">
    <property type="term" value="C:cytosol"/>
    <property type="evidence" value="ECO:0007669"/>
    <property type="project" value="UniProtKB-SubCell"/>
</dbReference>
<keyword evidence="10" id="KW-0446">Lipid-binding</keyword>
<evidence type="ECO:0000256" key="18">
    <source>
        <dbReference type="SAM" id="Phobius"/>
    </source>
</evidence>
<dbReference type="InterPro" id="IPR003130">
    <property type="entry name" value="GED"/>
</dbReference>
<reference evidence="22" key="1">
    <citation type="journal article" name="BMC Genomics">
        <title>Long-read sequencing and de novo genome assembly of marine medaka (Oryzias melastigma).</title>
        <authorList>
            <person name="Liang P."/>
            <person name="Saqib H.S.A."/>
            <person name="Ni X."/>
            <person name="Shen Y."/>
        </authorList>
    </citation>
    <scope>NUCLEOTIDE SEQUENCE</scope>
    <source>
        <strain evidence="22">Bigg-433</strain>
    </source>
</reference>
<evidence type="ECO:0000256" key="17">
    <source>
        <dbReference type="SAM" id="MobiDB-lite"/>
    </source>
</evidence>
<dbReference type="InterPro" id="IPR027417">
    <property type="entry name" value="P-loop_NTPase"/>
</dbReference>
<name>A0A834CM19_ORYME</name>
<feature type="transmembrane region" description="Helical" evidence="18">
    <location>
        <begin position="1387"/>
        <end position="1408"/>
    </location>
</feature>
<dbReference type="InterPro" id="IPR000375">
    <property type="entry name" value="Dynamin_stalk"/>
</dbReference>
<dbReference type="InterPro" id="IPR030381">
    <property type="entry name" value="G_DYNAMIN_dom"/>
</dbReference>
<evidence type="ECO:0000256" key="2">
    <source>
        <dbReference type="ARBA" id="ARBA00004514"/>
    </source>
</evidence>
<feature type="transmembrane region" description="Helical" evidence="18">
    <location>
        <begin position="2014"/>
        <end position="2036"/>
    </location>
</feature>
<accession>A0A834CM19</accession>
<feature type="domain" description="Dynamin-type G" evidence="21">
    <location>
        <begin position="22"/>
        <end position="300"/>
    </location>
</feature>
<evidence type="ECO:0000256" key="6">
    <source>
        <dbReference type="ARBA" id="ARBA00022490"/>
    </source>
</evidence>
<evidence type="ECO:0000256" key="15">
    <source>
        <dbReference type="ARBA" id="ARBA00048040"/>
    </source>
</evidence>
<comment type="caution">
    <text evidence="22">The sequence shown here is derived from an EMBL/GenBank/DDBJ whole genome shotgun (WGS) entry which is preliminary data.</text>
</comment>
<comment type="catalytic activity">
    <reaction evidence="15">
        <text>GTP + H2O = GDP + phosphate + H(+)</text>
        <dbReference type="Rhea" id="RHEA:19669"/>
        <dbReference type="ChEBI" id="CHEBI:15377"/>
        <dbReference type="ChEBI" id="CHEBI:15378"/>
        <dbReference type="ChEBI" id="CHEBI:37565"/>
        <dbReference type="ChEBI" id="CHEBI:43474"/>
        <dbReference type="ChEBI" id="CHEBI:58189"/>
        <dbReference type="EC" id="3.6.5.5"/>
    </reaction>
</comment>
<feature type="transmembrane region" description="Helical" evidence="18">
    <location>
        <begin position="1843"/>
        <end position="1861"/>
    </location>
</feature>
<dbReference type="GO" id="GO:0005525">
    <property type="term" value="F:GTP binding"/>
    <property type="evidence" value="ECO:0007669"/>
    <property type="project" value="UniProtKB-KW"/>
</dbReference>
<evidence type="ECO:0000259" key="21">
    <source>
        <dbReference type="PROSITE" id="PS51718"/>
    </source>
</evidence>
<evidence type="ECO:0000259" key="19">
    <source>
        <dbReference type="PROSITE" id="PS50156"/>
    </source>
</evidence>
<feature type="transmembrane region" description="Helical" evidence="18">
    <location>
        <begin position="1137"/>
        <end position="1154"/>
    </location>
</feature>
<feature type="transmembrane region" description="Helical" evidence="18">
    <location>
        <begin position="1235"/>
        <end position="1252"/>
    </location>
</feature>
<comment type="subcellular location">
    <subcellularLocation>
        <location evidence="2">Cytoplasm</location>
        <location evidence="2">Cytosol</location>
    </subcellularLocation>
    <subcellularLocation>
        <location evidence="1">Mitochondrion outer membrane</location>
        <topology evidence="1">Peripheral membrane protein</topology>
    </subcellularLocation>
</comment>
<evidence type="ECO:0000256" key="8">
    <source>
        <dbReference type="ARBA" id="ARBA00022787"/>
    </source>
</evidence>
<keyword evidence="7 16" id="KW-0547">Nucleotide-binding</keyword>
<feature type="transmembrane region" description="Helical" evidence="18">
    <location>
        <begin position="1979"/>
        <end position="2002"/>
    </location>
</feature>
<dbReference type="InterPro" id="IPR020850">
    <property type="entry name" value="GED_dom"/>
</dbReference>
<evidence type="ECO:0000256" key="5">
    <source>
        <dbReference type="ARBA" id="ARBA00018833"/>
    </source>
</evidence>
<evidence type="ECO:0000256" key="10">
    <source>
        <dbReference type="ARBA" id="ARBA00023121"/>
    </source>
</evidence>
<organism evidence="22 23">
    <name type="scientific">Oryzias melastigma</name>
    <name type="common">Marine medaka</name>
    <dbReference type="NCBI Taxonomy" id="30732"/>
    <lineage>
        <taxon>Eukaryota</taxon>
        <taxon>Metazoa</taxon>
        <taxon>Chordata</taxon>
        <taxon>Craniata</taxon>
        <taxon>Vertebrata</taxon>
        <taxon>Euteleostomi</taxon>
        <taxon>Actinopterygii</taxon>
        <taxon>Neopterygii</taxon>
        <taxon>Teleostei</taxon>
        <taxon>Neoteleostei</taxon>
        <taxon>Acanthomorphata</taxon>
        <taxon>Ovalentaria</taxon>
        <taxon>Atherinomorphae</taxon>
        <taxon>Beloniformes</taxon>
        <taxon>Adrianichthyidae</taxon>
        <taxon>Oryziinae</taxon>
        <taxon>Oryzias</taxon>
    </lineage>
</organism>
<dbReference type="InterPro" id="IPR022812">
    <property type="entry name" value="Dynamin"/>
</dbReference>
<keyword evidence="6" id="KW-0963">Cytoplasm</keyword>
<evidence type="ECO:0000256" key="11">
    <source>
        <dbReference type="ARBA" id="ARBA00023128"/>
    </source>
</evidence>
<dbReference type="SMART" id="SM00302">
    <property type="entry name" value="GED"/>
    <property type="match status" value="1"/>
</dbReference>
<keyword evidence="9" id="KW-0378">Hydrolase</keyword>
<feature type="region of interest" description="Disordered" evidence="17">
    <location>
        <begin position="696"/>
        <end position="722"/>
    </location>
</feature>
<evidence type="ECO:0000256" key="12">
    <source>
        <dbReference type="ARBA" id="ARBA00023134"/>
    </source>
</evidence>
<evidence type="ECO:0000259" key="20">
    <source>
        <dbReference type="PROSITE" id="PS51388"/>
    </source>
</evidence>
<evidence type="ECO:0000256" key="14">
    <source>
        <dbReference type="ARBA" id="ARBA00031810"/>
    </source>
</evidence>
<evidence type="ECO:0000256" key="3">
    <source>
        <dbReference type="ARBA" id="ARBA00011980"/>
    </source>
</evidence>
<dbReference type="EMBL" id="WKFB01000259">
    <property type="protein sequence ID" value="KAF6729330.1"/>
    <property type="molecule type" value="Genomic_DNA"/>
</dbReference>
<dbReference type="PROSITE" id="PS50156">
    <property type="entry name" value="SSD"/>
    <property type="match status" value="1"/>
</dbReference>
<dbReference type="GO" id="GO:0005741">
    <property type="term" value="C:mitochondrial outer membrane"/>
    <property type="evidence" value="ECO:0007669"/>
    <property type="project" value="UniProtKB-SubCell"/>
</dbReference>
<dbReference type="PRINTS" id="PR00195">
    <property type="entry name" value="DYNAMIN"/>
</dbReference>
<dbReference type="Pfam" id="PF00350">
    <property type="entry name" value="Dynamin_N"/>
    <property type="match status" value="1"/>
</dbReference>
<keyword evidence="12 16" id="KW-0342">GTP-binding</keyword>
<dbReference type="InterPro" id="IPR000731">
    <property type="entry name" value="SSD"/>
</dbReference>
<feature type="transmembrane region" description="Helical" evidence="18">
    <location>
        <begin position="1867"/>
        <end position="1889"/>
    </location>
</feature>
<evidence type="ECO:0000313" key="22">
    <source>
        <dbReference type="EMBL" id="KAF6729330.1"/>
    </source>
</evidence>
<dbReference type="FunFam" id="3.40.50.300:FF:000172">
    <property type="entry name" value="Dynamin-1-like protein isoform 1"/>
    <property type="match status" value="1"/>
</dbReference>
<sequence length="2048" mass="226857">METLIPTINRLQEVFQTVGTEIIQLPQIVVVGTQSSGKSSVLESLVGRDFLPRGSGIVTRRPLVLQLVNVAPRQERLKNEHGIKAEEWGTFLHCKNQIFTDFVEIRKEIEAETERSSGDNKGITSEPIYLKIFSPKVLNLTLVDLPGIIKVPVGDQPENIEAQVQEMILSFISNPNSLILAVSPANSDLATSDALKLAREVDPDGRRTLLVVSKLDLMDAGTDALEVLLGRVIPVRLGIIGVVNRSQHDINTQKSLEDSIKDEHVFLQRHYPSLVSRAGSRYLAKTLSKLLMHHIRDCLPDLKTRVTVLMAQYQARLNSYGQPVEDHSATLLQIVTKFATDYCNTIEGTARHIQTSELCGGARICYIFHETFGRTLQSIDPLGGLTDLDILTAIRNATGPRPALFVPEVSFELLVKRQIKRLEEPSMRCVELVHEELQRIIQHCSSYSTQELLRFPKLHDSIVEVVTGLLRKRLPITNEMVHNLIAIELAYINTKHPDFTDAAQVSASVNSQQADSLDGGKHWKTEKTAENKAQVTSFGSPSKSQAINLLDTAVPISRKLSAKEQRDCEVIQRLINSYFLIVRKSIQDSVPKTVMHFLVNFVKEHLQSELVGQLYKQGLLQELLIESQETAQQRTEVAQMLEASSDRVPSSFELLSLLVFSTPLSQPSEQAEQSHRRERDRGELLGRNVSHRLCRLDNRVRNEGREPQRKDREHGPDEPADHKFSAIKVDQAGLSTPPGFLLSSSPGAEMEEDDEPLLFQASWGRAEEEEEDGVMHAAGQSCSAGNAGVCGAWRAAGWIYTQPWASGLVLGLAILLPCALFAYMLLYCPPLDIDLSYSAFEVHSHFSAERFDALTIAVKTQFGSWDRRRRDVDYSQSEALQELLLEKLGGTGGLNKTPIHLNSSSQRAAAYQDTRTKPDLSLRLQVRNTTSRRRRFASNYYMQSQALWRIELVFVAQGKGNHNIFTPERLQTIHHVEHLLMQHPQFHQFCWKPLEILRDLPLGPSYCSPPSSVLSYLYPSERGGKIYYDGMGPDLADIQGSLSLAITHPQFYWYVDESLTPEHLSSSLLRSEIHFGAPLPSYYSLQDRTDEQRARFKNFVVQYAETLAKQSTSQVKVLYGGTELFDDEVRHTFYNDMMLAVISGACITVLVYILTSFSVFLTFFGLVSIGLSCLMALFLYHVVFGVRYLGILNGVAAFVIIGIGVDDVFVFISTFRQASHLRQPRERMIYTVKTAGRATFLTSFTTAAAYAANTFSQIPAVHDFGLFMALIVSCCWLWVSIMMPAALCIWTQHVEPHEHGWLNCVKLFPGLSTSYSPLSDEDGDVALLSVEMEPGFCDTEGDAAILSLSVETDVTPPGQQHVGVVSTNLQWGLKHLVAEPAVKHRKIVLGVFLLVFLLSAGCCCLLRPATRAPLLFRKDTNLQTLLALRSNLSGQGISCPMCSGVFMEKPHPLHTHASSFPFRFSAHQHSPTPAATPQSFINSSMNQTGSLLTVYISKLDQGVSTTIYSFSLNASIESPWKSTDHKELSSFQAFSQPQSNYTTRMTVCVSHVYRPNPSWMITSGSCDSRHGWTRDFSFFAAASPQQNSRRLYFAQCRQRPHPSRVCVNTPGCGYPSGPDGHSRGSFYVPFPSDPPPSTANKTSKTSGFNPCSGGACAHPAVRPLVDTGAMVFVVFGILGVNRTEHKDNHVIGDMGSIILDPDFDIFKEMGHLCKICKAVGANRQLVKPGGAQCLPSGNKLSSVLPLLHPDCQSLPEPNLLPGQLSHGVVGMHGDKVRWLSMAFESTTYKGKSSFQTYSDFLQWETFIQEQLAGLPQSSALQRGFQTCEHWKQIFMEIIGVESALWSLLLSLAICVATVSVFTAHPLLLLPVLITILGVICLVVAIMYWLGWEMGAVEAISLSILVGSSVDYCLHLVEGYLLAPSVADHDLDPSAERQRRTLQAVNHVGVAIVSSAVTTAISTVPLFFCIIVPFAKFGQIVAINTAISIFFTLTMTVAMLASVAPPRFSRHRRAVLKATLAVMAAAALGALICWVGRQQGALAWLSIRT</sequence>
<evidence type="ECO:0000256" key="7">
    <source>
        <dbReference type="ARBA" id="ARBA00022741"/>
    </source>
</evidence>
<dbReference type="InterPro" id="IPR001401">
    <property type="entry name" value="Dynamin_GTPase"/>
</dbReference>
<dbReference type="SUPFAM" id="SSF52540">
    <property type="entry name" value="P-loop containing nucleoside triphosphate hydrolases"/>
    <property type="match status" value="1"/>
</dbReference>
<dbReference type="PROSITE" id="PS00410">
    <property type="entry name" value="G_DYNAMIN_1"/>
    <property type="match status" value="1"/>
</dbReference>
<feature type="domain" description="GED" evidence="20">
    <location>
        <begin position="568"/>
        <end position="659"/>
    </location>
</feature>
<dbReference type="SUPFAM" id="SSF82866">
    <property type="entry name" value="Multidrug efflux transporter AcrB transmembrane domain"/>
    <property type="match status" value="2"/>
</dbReference>
<dbReference type="Pfam" id="PF01031">
    <property type="entry name" value="Dynamin_M"/>
    <property type="match status" value="1"/>
</dbReference>
<dbReference type="Proteomes" id="UP000646548">
    <property type="component" value="Unassembled WGS sequence"/>
</dbReference>
<keyword evidence="11" id="KW-0496">Mitochondrion</keyword>
<dbReference type="GO" id="GO:0008289">
    <property type="term" value="F:lipid binding"/>
    <property type="evidence" value="ECO:0007669"/>
    <property type="project" value="UniProtKB-KW"/>
</dbReference>
<evidence type="ECO:0000256" key="1">
    <source>
        <dbReference type="ARBA" id="ARBA00004450"/>
    </source>
</evidence>
<dbReference type="GO" id="GO:0003924">
    <property type="term" value="F:GTPase activity"/>
    <property type="evidence" value="ECO:0007669"/>
    <property type="project" value="InterPro"/>
</dbReference>
<dbReference type="EC" id="3.6.5.5" evidence="3"/>
<dbReference type="PROSITE" id="PS51388">
    <property type="entry name" value="GED"/>
    <property type="match status" value="1"/>
</dbReference>
<dbReference type="Gene3D" id="1.20.120.1240">
    <property type="entry name" value="Dynamin, middle domain"/>
    <property type="match status" value="1"/>
</dbReference>
<evidence type="ECO:0000256" key="16">
    <source>
        <dbReference type="RuleBase" id="RU003932"/>
    </source>
</evidence>
<dbReference type="FunFam" id="1.20.120.1240:FF:000001">
    <property type="entry name" value="Dynamin 1 like"/>
    <property type="match status" value="1"/>
</dbReference>
<dbReference type="InterPro" id="IPR053954">
    <property type="entry name" value="DUF7023"/>
</dbReference>
<keyword evidence="18" id="KW-1133">Transmembrane helix</keyword>
<keyword evidence="18" id="KW-0812">Transmembrane</keyword>
<keyword evidence="13 18" id="KW-0472">Membrane</keyword>
<feature type="transmembrane region" description="Helical" evidence="18">
    <location>
        <begin position="1160"/>
        <end position="1183"/>
    </location>
</feature>
<feature type="transmembrane region" description="Helical" evidence="18">
    <location>
        <begin position="1947"/>
        <end position="1973"/>
    </location>
</feature>
<dbReference type="SMART" id="SM00053">
    <property type="entry name" value="DYNc"/>
    <property type="match status" value="1"/>
</dbReference>
<feature type="transmembrane region" description="Helical" evidence="18">
    <location>
        <begin position="1195"/>
        <end position="1215"/>
    </location>
</feature>
<dbReference type="InterPro" id="IPR019762">
    <property type="entry name" value="Dynamin_GTPase_CS"/>
</dbReference>
<dbReference type="Gene3D" id="1.20.1640.10">
    <property type="entry name" value="Multidrug efflux transporter AcrB transmembrane domain"/>
    <property type="match status" value="2"/>
</dbReference>
<evidence type="ECO:0000313" key="23">
    <source>
        <dbReference type="Proteomes" id="UP000646548"/>
    </source>
</evidence>
<dbReference type="Pfam" id="PF02212">
    <property type="entry name" value="GED"/>
    <property type="match status" value="1"/>
</dbReference>